<dbReference type="SMART" id="SM00225">
    <property type="entry name" value="BTB"/>
    <property type="match status" value="1"/>
</dbReference>
<accession>A0AAE1YPC0</accession>
<keyword evidence="5" id="KW-1185">Reference proteome</keyword>
<feature type="compositionally biased region" description="Acidic residues" evidence="2">
    <location>
        <begin position="231"/>
        <end position="251"/>
    </location>
</feature>
<dbReference type="InterPro" id="IPR011333">
    <property type="entry name" value="SKP1/BTB/POZ_sf"/>
</dbReference>
<evidence type="ECO:0000313" key="4">
    <source>
        <dbReference type="EMBL" id="KAK4433916.1"/>
    </source>
</evidence>
<proteinExistence type="predicted"/>
<dbReference type="Proteomes" id="UP001293254">
    <property type="component" value="Unassembled WGS sequence"/>
</dbReference>
<feature type="compositionally biased region" description="Basic and acidic residues" evidence="2">
    <location>
        <begin position="288"/>
        <end position="299"/>
    </location>
</feature>
<dbReference type="SUPFAM" id="SSF54695">
    <property type="entry name" value="POZ domain"/>
    <property type="match status" value="1"/>
</dbReference>
<feature type="region of interest" description="Disordered" evidence="2">
    <location>
        <begin position="894"/>
        <end position="921"/>
    </location>
</feature>
<dbReference type="AlphaFoldDB" id="A0AAE1YPC0"/>
<evidence type="ECO:0000256" key="2">
    <source>
        <dbReference type="SAM" id="MobiDB-lite"/>
    </source>
</evidence>
<feature type="compositionally biased region" description="Low complexity" evidence="2">
    <location>
        <begin position="184"/>
        <end position="194"/>
    </location>
</feature>
<feature type="compositionally biased region" description="Pro residues" evidence="2">
    <location>
        <begin position="255"/>
        <end position="265"/>
    </location>
</feature>
<dbReference type="Pfam" id="PF00651">
    <property type="entry name" value="BTB"/>
    <property type="match status" value="1"/>
</dbReference>
<organism evidence="4 5">
    <name type="scientific">Sesamum alatum</name>
    <dbReference type="NCBI Taxonomy" id="300844"/>
    <lineage>
        <taxon>Eukaryota</taxon>
        <taxon>Viridiplantae</taxon>
        <taxon>Streptophyta</taxon>
        <taxon>Embryophyta</taxon>
        <taxon>Tracheophyta</taxon>
        <taxon>Spermatophyta</taxon>
        <taxon>Magnoliopsida</taxon>
        <taxon>eudicotyledons</taxon>
        <taxon>Gunneridae</taxon>
        <taxon>Pentapetalae</taxon>
        <taxon>asterids</taxon>
        <taxon>lamiids</taxon>
        <taxon>Lamiales</taxon>
        <taxon>Pedaliaceae</taxon>
        <taxon>Sesamum</taxon>
    </lineage>
</organism>
<reference evidence="4" key="2">
    <citation type="journal article" date="2024" name="Plant">
        <title>Genomic evolution and insights into agronomic trait innovations of Sesamum species.</title>
        <authorList>
            <person name="Miao H."/>
            <person name="Wang L."/>
            <person name="Qu L."/>
            <person name="Liu H."/>
            <person name="Sun Y."/>
            <person name="Le M."/>
            <person name="Wang Q."/>
            <person name="Wei S."/>
            <person name="Zheng Y."/>
            <person name="Lin W."/>
            <person name="Duan Y."/>
            <person name="Cao H."/>
            <person name="Xiong S."/>
            <person name="Wang X."/>
            <person name="Wei L."/>
            <person name="Li C."/>
            <person name="Ma Q."/>
            <person name="Ju M."/>
            <person name="Zhao R."/>
            <person name="Li G."/>
            <person name="Mu C."/>
            <person name="Tian Q."/>
            <person name="Mei H."/>
            <person name="Zhang T."/>
            <person name="Gao T."/>
            <person name="Zhang H."/>
        </authorList>
    </citation>
    <scope>NUCLEOTIDE SEQUENCE</scope>
    <source>
        <strain evidence="4">3651</strain>
    </source>
</reference>
<dbReference type="Gene3D" id="3.30.710.10">
    <property type="entry name" value="Potassium Channel Kv1.1, Chain A"/>
    <property type="match status" value="1"/>
</dbReference>
<dbReference type="InterPro" id="IPR058594">
    <property type="entry name" value="PB1-like_dom_pln"/>
</dbReference>
<dbReference type="PANTHER" id="PTHR47369:SF1">
    <property type="entry name" value="BTB_POZ DOMAIN-CONTAINING PROTEIN"/>
    <property type="match status" value="1"/>
</dbReference>
<evidence type="ECO:0000313" key="5">
    <source>
        <dbReference type="Proteomes" id="UP001293254"/>
    </source>
</evidence>
<sequence>MVLGVYADFDVRAGGVIEWVPSVRYVGGIRMLFPGVDLERLYYGHLLEMYAKTGGKGLNIQIYYCLPGLSLDNGIKMLHDDDGIRELYRTFRGKSVVPIYFEEKQGPLLVLDTQGNILEPGETIPSLPSIEIPEIEPANEPEIHETEPDIPETEPDIPLTEADIPETEHDLPQTEPDIPEIEPDIPQTEPEIPENTQPSPHTGEHFHFTSENSPNIDASPVPEGTNRVWGDDEGGQGESENDPDYEGDEGGDTPQSPPLPTPEPLRYPINGHNHHSHPGEEGGGPVEITKEPSRSDINDKVTTGKRCGGEKRRVSPGCNRASLCDHIQLEGFENGVFSDVVLNSMGTTYHLHRLVLSRSSYFRNMVQGPWKEANARTLTLHVDDKNVNHEAMGIALAYLYGHYPKLNDDNAFRVLAAASFLDLQDLCAICTDFIIAELWSSNFLAYQVFAESQDYGIHGERVRNACWGYLCQSGVQELKEVLPKLSLQTLHALLTSDELWVPSEEKRFDLALYTLLSKVALCNAEYNDQGSSCEVVTSTHCDSSKVNRKYLVDESTNDMMGSEQEHARSEDTVEGHTTAHTILIEVAEPVGHSDVPNHNQAVQTACSQSELIPDCKTERPSASNLLSADDISTPCSYLNMHVGAGMCGSSGKVLAMEGPSGEDSCYELNSSWPTGDQVHCMSMNSSCHVLMPSECERCSTPQLTWGGRIVGKREVKTCLKWQRGMSKEDYDSFVNIFEEGSLLYSNMSFEMLVNARKHLEEIGFPCKALNDGLWLQMLLSQRVQEIGADTCKNCCLMSMACACRQPLGYSYGVTATGCYKQVYDHNNLANDIGHVYITSSSQGERNGLFGPVRLHVRGPIDGLVGIGRGTTFVPAAAWPPTRYVFSRIPFGIGNRNNQQPPANDDPENSADNNGDLSGDGLTALVGLSQGSNIVANIHEVQMGREYGTGPESRLTGSSTPEPSTSGVPLKVISSPEQAVGVEWANANSSIDLDLKTPLSHFPPFRFAVEFQDVHRLSDGHVKHSREVFYAGSLWKISVQAFSDEDPQGRCTLGLFLHRRKAETNNTFRKAHMYVDSRERVTARYQLICPSKREVMVFGSCKQTGTLLPKAPKGWGWRAALLFDELGDLLQNGALRVAAIVQIL</sequence>
<feature type="region of interest" description="Disordered" evidence="2">
    <location>
        <begin position="946"/>
        <end position="967"/>
    </location>
</feature>
<feature type="compositionally biased region" description="Low complexity" evidence="2">
    <location>
        <begin position="955"/>
        <end position="966"/>
    </location>
</feature>
<dbReference type="PANTHER" id="PTHR47369">
    <property type="entry name" value="BTB/POZ DOMAIN-CONTAINING PROTEIN"/>
    <property type="match status" value="1"/>
</dbReference>
<comment type="pathway">
    <text evidence="1">Protein modification; protein ubiquitination.</text>
</comment>
<dbReference type="InterPro" id="IPR000210">
    <property type="entry name" value="BTB/POZ_dom"/>
</dbReference>
<feature type="region of interest" description="Disordered" evidence="2">
    <location>
        <begin position="168"/>
        <end position="315"/>
    </location>
</feature>
<comment type="caution">
    <text evidence="4">The sequence shown here is derived from an EMBL/GenBank/DDBJ whole genome shotgun (WGS) entry which is preliminary data.</text>
</comment>
<dbReference type="PROSITE" id="PS50097">
    <property type="entry name" value="BTB"/>
    <property type="match status" value="1"/>
</dbReference>
<dbReference type="EMBL" id="JACGWO010000002">
    <property type="protein sequence ID" value="KAK4433916.1"/>
    <property type="molecule type" value="Genomic_DNA"/>
</dbReference>
<protein>
    <recommendedName>
        <fullName evidence="3">BTB domain-containing protein</fullName>
    </recommendedName>
</protein>
<reference evidence="4" key="1">
    <citation type="submission" date="2020-06" db="EMBL/GenBank/DDBJ databases">
        <authorList>
            <person name="Li T."/>
            <person name="Hu X."/>
            <person name="Zhang T."/>
            <person name="Song X."/>
            <person name="Zhang H."/>
            <person name="Dai N."/>
            <person name="Sheng W."/>
            <person name="Hou X."/>
            <person name="Wei L."/>
        </authorList>
    </citation>
    <scope>NUCLEOTIDE SEQUENCE</scope>
    <source>
        <strain evidence="4">3651</strain>
        <tissue evidence="4">Leaf</tissue>
    </source>
</reference>
<feature type="domain" description="BTB" evidence="3">
    <location>
        <begin position="338"/>
        <end position="408"/>
    </location>
</feature>
<dbReference type="Pfam" id="PF26130">
    <property type="entry name" value="PB1-like"/>
    <property type="match status" value="1"/>
</dbReference>
<evidence type="ECO:0000259" key="3">
    <source>
        <dbReference type="PROSITE" id="PS50097"/>
    </source>
</evidence>
<name>A0AAE1YPC0_9LAMI</name>
<gene>
    <name evidence="4" type="ORF">Salat_0554300</name>
</gene>
<evidence type="ECO:0000256" key="1">
    <source>
        <dbReference type="ARBA" id="ARBA00004906"/>
    </source>
</evidence>